<keyword evidence="4" id="KW-1185">Reference proteome</keyword>
<evidence type="ECO:0000256" key="1">
    <source>
        <dbReference type="SAM" id="MobiDB-lite"/>
    </source>
</evidence>
<keyword evidence="2" id="KW-0472">Membrane</keyword>
<dbReference type="GeneID" id="19955260"/>
<keyword evidence="2" id="KW-0812">Transmembrane</keyword>
<feature type="transmembrane region" description="Helical" evidence="2">
    <location>
        <begin position="44"/>
        <end position="64"/>
    </location>
</feature>
<dbReference type="VEuPathDB" id="FungiDB:SDRG_14533"/>
<dbReference type="Proteomes" id="UP000030762">
    <property type="component" value="Unassembled WGS sequence"/>
</dbReference>
<feature type="region of interest" description="Disordered" evidence="1">
    <location>
        <begin position="120"/>
        <end position="190"/>
    </location>
</feature>
<organism evidence="3 4">
    <name type="scientific">Saprolegnia diclina (strain VS20)</name>
    <dbReference type="NCBI Taxonomy" id="1156394"/>
    <lineage>
        <taxon>Eukaryota</taxon>
        <taxon>Sar</taxon>
        <taxon>Stramenopiles</taxon>
        <taxon>Oomycota</taxon>
        <taxon>Saprolegniomycetes</taxon>
        <taxon>Saprolegniales</taxon>
        <taxon>Saprolegniaceae</taxon>
        <taxon>Saprolegnia</taxon>
    </lineage>
</organism>
<dbReference type="PRINTS" id="PR01217">
    <property type="entry name" value="PRICHEXTENSN"/>
</dbReference>
<dbReference type="InParanoid" id="T0Q2R3"/>
<feature type="region of interest" description="Disordered" evidence="1">
    <location>
        <begin position="70"/>
        <end position="92"/>
    </location>
</feature>
<reference evidence="3 4" key="1">
    <citation type="submission" date="2012-04" db="EMBL/GenBank/DDBJ databases">
        <title>The Genome Sequence of Saprolegnia declina VS20.</title>
        <authorList>
            <consortium name="The Broad Institute Genome Sequencing Platform"/>
            <person name="Russ C."/>
            <person name="Nusbaum C."/>
            <person name="Tyler B."/>
            <person name="van West P."/>
            <person name="Dieguez-Uribeondo J."/>
            <person name="de Bruijn I."/>
            <person name="Tripathy S."/>
            <person name="Jiang R."/>
            <person name="Young S.K."/>
            <person name="Zeng Q."/>
            <person name="Gargeya S."/>
            <person name="Fitzgerald M."/>
            <person name="Haas B."/>
            <person name="Abouelleil A."/>
            <person name="Alvarado L."/>
            <person name="Arachchi H.M."/>
            <person name="Berlin A."/>
            <person name="Chapman S.B."/>
            <person name="Goldberg J."/>
            <person name="Griggs A."/>
            <person name="Gujja S."/>
            <person name="Hansen M."/>
            <person name="Howarth C."/>
            <person name="Imamovic A."/>
            <person name="Larimer J."/>
            <person name="McCowen C."/>
            <person name="Montmayeur A."/>
            <person name="Murphy C."/>
            <person name="Neiman D."/>
            <person name="Pearson M."/>
            <person name="Priest M."/>
            <person name="Roberts A."/>
            <person name="Saif S."/>
            <person name="Shea T."/>
            <person name="Sisk P."/>
            <person name="Sykes S."/>
            <person name="Wortman J."/>
            <person name="Nusbaum C."/>
            <person name="Birren B."/>
        </authorList>
    </citation>
    <scope>NUCLEOTIDE SEQUENCE [LARGE SCALE GENOMIC DNA]</scope>
    <source>
        <strain evidence="3 4">VS20</strain>
    </source>
</reference>
<dbReference type="STRING" id="1156394.T0Q2R3"/>
<sequence>MAINPPVSMLHDTETTSSVVAWRTDDDYVEKDDVAVASAKRRRLLAVVAGLVLVAIGVTTTLLVTSGANDASASSNVVTTAPTPAPTATTNNTESIVSAVGALPLTIEPLNSSYAVESTNVNATASPTPRTETPAPTTKTPAPTTETPAPTTETPAPTTVTPAPTTSTPAPTTVTPKPTTTTPPAAPGVPKNAIRVQNNCGMAVELMYILRVGAKHTIYYEPISKDGYYDVLGSRYDGGTLRIGRSESATLFEFGHGEGKHWYDISVVPPGCDSGHHSWKECMDYNHGRTGYNVPMKVEVQSYTNHDTFRCRNVECRHEQCDEGYQFPGDNLKCMDCAHDESFLVTVC</sequence>
<dbReference type="AlphaFoldDB" id="T0Q2R3"/>
<dbReference type="PANTHER" id="PTHR31737:SF2">
    <property type="entry name" value="PROTEIN TOS1"/>
    <property type="match status" value="1"/>
</dbReference>
<gene>
    <name evidence="3" type="ORF">SDRG_14533</name>
</gene>
<name>T0Q2R3_SAPDV</name>
<keyword evidence="2" id="KW-1133">Transmembrane helix</keyword>
<feature type="compositionally biased region" description="Low complexity" evidence="1">
    <location>
        <begin position="76"/>
        <end position="92"/>
    </location>
</feature>
<evidence type="ECO:0000313" key="3">
    <source>
        <dbReference type="EMBL" id="EQC27695.1"/>
    </source>
</evidence>
<dbReference type="PANTHER" id="PTHR31737">
    <property type="entry name" value="PROTEIN TOS1"/>
    <property type="match status" value="1"/>
</dbReference>
<dbReference type="EMBL" id="JH767204">
    <property type="protein sequence ID" value="EQC27695.1"/>
    <property type="molecule type" value="Genomic_DNA"/>
</dbReference>
<feature type="compositionally biased region" description="Low complexity" evidence="1">
    <location>
        <begin position="123"/>
        <end position="183"/>
    </location>
</feature>
<dbReference type="SUPFAM" id="SSF49870">
    <property type="entry name" value="Osmotin, thaumatin-like protein"/>
    <property type="match status" value="1"/>
</dbReference>
<dbReference type="InterPro" id="IPR037176">
    <property type="entry name" value="Osmotin/thaumatin-like_sf"/>
</dbReference>
<protein>
    <submittedName>
        <fullName evidence="3">Uncharacterized protein</fullName>
    </submittedName>
</protein>
<accession>T0Q2R3</accession>
<dbReference type="RefSeq" id="XP_008618890.1">
    <property type="nucleotide sequence ID" value="XM_008620668.1"/>
</dbReference>
<proteinExistence type="predicted"/>
<evidence type="ECO:0000256" key="2">
    <source>
        <dbReference type="SAM" id="Phobius"/>
    </source>
</evidence>
<evidence type="ECO:0000313" key="4">
    <source>
        <dbReference type="Proteomes" id="UP000030762"/>
    </source>
</evidence>